<accession>A0A367S0Z2</accession>
<dbReference type="AlphaFoldDB" id="A0A367S0Z2"/>
<dbReference type="Proteomes" id="UP000252107">
    <property type="component" value="Unassembled WGS sequence"/>
</dbReference>
<gene>
    <name evidence="1" type="ORF">A6770_34540</name>
</gene>
<dbReference type="EMBL" id="LXQD01000003">
    <property type="protein sequence ID" value="RCJ42536.1"/>
    <property type="molecule type" value="Genomic_DNA"/>
</dbReference>
<protein>
    <submittedName>
        <fullName evidence="1">Uncharacterized protein</fullName>
    </submittedName>
</protein>
<evidence type="ECO:0000313" key="2">
    <source>
        <dbReference type="Proteomes" id="UP000252107"/>
    </source>
</evidence>
<evidence type="ECO:0000313" key="1">
    <source>
        <dbReference type="EMBL" id="RCJ42536.1"/>
    </source>
</evidence>
<name>A0A367S0Z2_9NOSO</name>
<keyword evidence="2" id="KW-1185">Reference proteome</keyword>
<comment type="caution">
    <text evidence="1">The sequence shown here is derived from an EMBL/GenBank/DDBJ whole genome shotgun (WGS) entry which is preliminary data.</text>
</comment>
<reference evidence="1" key="1">
    <citation type="submission" date="2016-04" db="EMBL/GenBank/DDBJ databases">
        <authorList>
            <person name="Tabuchi Yagui T.R."/>
        </authorList>
    </citation>
    <scope>NUCLEOTIDE SEQUENCE [LARGE SCALE GENOMIC DNA]</scope>
    <source>
        <strain evidence="1">NIES-26</strain>
    </source>
</reference>
<proteinExistence type="predicted"/>
<organism evidence="1 2">
    <name type="scientific">Nostoc minutum NIES-26</name>
    <dbReference type="NCBI Taxonomy" id="1844469"/>
    <lineage>
        <taxon>Bacteria</taxon>
        <taxon>Bacillati</taxon>
        <taxon>Cyanobacteriota</taxon>
        <taxon>Cyanophyceae</taxon>
        <taxon>Nostocales</taxon>
        <taxon>Nostocaceae</taxon>
        <taxon>Nostoc</taxon>
    </lineage>
</organism>
<sequence length="77" mass="8855">MDDEPNSQLNENYCWNLKKNIEKNMSSIKIIDLQPEREVEELKPSEADLKAVSGGIQFDRLSNNIVDVTFGGFRLRI</sequence>